<feature type="domain" description="Transposase IS116/IS110/IS902 C-terminal" evidence="1">
    <location>
        <begin position="41"/>
        <end position="98"/>
    </location>
</feature>
<dbReference type="InterPro" id="IPR003346">
    <property type="entry name" value="Transposase_20"/>
</dbReference>
<protein>
    <submittedName>
        <fullName evidence="2">Transposase IS116/IS110/IS902 family protein</fullName>
    </submittedName>
</protein>
<organism evidence="2 3">
    <name type="scientific">Acidithrix ferrooxidans</name>
    <dbReference type="NCBI Taxonomy" id="1280514"/>
    <lineage>
        <taxon>Bacteria</taxon>
        <taxon>Bacillati</taxon>
        <taxon>Actinomycetota</taxon>
        <taxon>Acidimicrobiia</taxon>
        <taxon>Acidimicrobiales</taxon>
        <taxon>Acidimicrobiaceae</taxon>
        <taxon>Acidithrix</taxon>
    </lineage>
</organism>
<keyword evidence="3" id="KW-1185">Reference proteome</keyword>
<name>A0A0D8HGG9_9ACTN</name>
<dbReference type="AlphaFoldDB" id="A0A0D8HGG9"/>
<dbReference type="GO" id="GO:0003677">
    <property type="term" value="F:DNA binding"/>
    <property type="evidence" value="ECO:0007669"/>
    <property type="project" value="InterPro"/>
</dbReference>
<accession>A0A0D8HGG9</accession>
<dbReference type="Pfam" id="PF02371">
    <property type="entry name" value="Transposase_20"/>
    <property type="match status" value="1"/>
</dbReference>
<sequence>MIITLFCVGKIIAHIDFCDKTITELTQEICDGLEDFNPAVAILCSIPGTSQTTAQVIIAETGVTCRGFQLLSHLCAWAGVAPASYESAGKEKASWYTSWCPMAETNLD</sequence>
<proteinExistence type="predicted"/>
<dbReference type="GO" id="GO:0004803">
    <property type="term" value="F:transposase activity"/>
    <property type="evidence" value="ECO:0007669"/>
    <property type="project" value="InterPro"/>
</dbReference>
<dbReference type="Proteomes" id="UP000032360">
    <property type="component" value="Unassembled WGS sequence"/>
</dbReference>
<evidence type="ECO:0000313" key="2">
    <source>
        <dbReference type="EMBL" id="KJF16181.1"/>
    </source>
</evidence>
<dbReference type="PANTHER" id="PTHR33055:SF15">
    <property type="entry name" value="TRANSPOSASE-RELATED"/>
    <property type="match status" value="1"/>
</dbReference>
<dbReference type="EMBL" id="JXYS01000095">
    <property type="protein sequence ID" value="KJF16181.1"/>
    <property type="molecule type" value="Genomic_DNA"/>
</dbReference>
<dbReference type="STRING" id="1280514.AXFE_29820"/>
<evidence type="ECO:0000259" key="1">
    <source>
        <dbReference type="Pfam" id="PF02371"/>
    </source>
</evidence>
<comment type="caution">
    <text evidence="2">The sequence shown here is derived from an EMBL/GenBank/DDBJ whole genome shotgun (WGS) entry which is preliminary data.</text>
</comment>
<evidence type="ECO:0000313" key="3">
    <source>
        <dbReference type="Proteomes" id="UP000032360"/>
    </source>
</evidence>
<dbReference type="RefSeq" id="WP_052606655.1">
    <property type="nucleotide sequence ID" value="NZ_JXYS01000095.1"/>
</dbReference>
<dbReference type="InterPro" id="IPR047650">
    <property type="entry name" value="Transpos_IS110"/>
</dbReference>
<reference evidence="2 3" key="1">
    <citation type="submission" date="2015-01" db="EMBL/GenBank/DDBJ databases">
        <title>Draft genome of the acidophilic iron oxidizer Acidithrix ferrooxidans strain Py-F3.</title>
        <authorList>
            <person name="Poehlein A."/>
            <person name="Eisen S."/>
            <person name="Schloemann M."/>
            <person name="Johnson B.D."/>
            <person name="Daniel R."/>
            <person name="Muehling M."/>
        </authorList>
    </citation>
    <scope>NUCLEOTIDE SEQUENCE [LARGE SCALE GENOMIC DNA]</scope>
    <source>
        <strain evidence="2 3">Py-F3</strain>
    </source>
</reference>
<dbReference type="GO" id="GO:0006313">
    <property type="term" value="P:DNA transposition"/>
    <property type="evidence" value="ECO:0007669"/>
    <property type="project" value="InterPro"/>
</dbReference>
<dbReference type="PANTHER" id="PTHR33055">
    <property type="entry name" value="TRANSPOSASE FOR INSERTION SEQUENCE ELEMENT IS1111A"/>
    <property type="match status" value="1"/>
</dbReference>
<gene>
    <name evidence="2" type="ORF">AXFE_29820</name>
</gene>